<dbReference type="GO" id="GO:1990904">
    <property type="term" value="C:ribonucleoprotein complex"/>
    <property type="evidence" value="ECO:0007669"/>
    <property type="project" value="UniProtKB-KW"/>
</dbReference>
<dbReference type="Gene3D" id="3.30.1440.10">
    <property type="match status" value="1"/>
</dbReference>
<comment type="subunit">
    <text evidence="3">Part of the 50S ribosomal subunit; contacts the 5S rRNA.</text>
</comment>
<dbReference type="RefSeq" id="YP_009729726.1">
    <property type="nucleotide sequence ID" value="NC_045922.1"/>
</dbReference>
<dbReference type="SUPFAM" id="SSF55282">
    <property type="entry name" value="RL5-like"/>
    <property type="match status" value="1"/>
</dbReference>
<evidence type="ECO:0000256" key="4">
    <source>
        <dbReference type="ARBA" id="ARBA00022980"/>
    </source>
</evidence>
<dbReference type="PIRSF" id="PIRSF002161">
    <property type="entry name" value="Ribosomal_L5"/>
    <property type="match status" value="1"/>
</dbReference>
<geneLocation type="mitochondrion" evidence="10"/>
<dbReference type="GO" id="GO:0005840">
    <property type="term" value="C:ribosome"/>
    <property type="evidence" value="ECO:0007669"/>
    <property type="project" value="UniProtKB-KW"/>
</dbReference>
<evidence type="ECO:0000256" key="2">
    <source>
        <dbReference type="ARBA" id="ARBA00008553"/>
    </source>
</evidence>
<evidence type="ECO:0000259" key="9">
    <source>
        <dbReference type="Pfam" id="PF00673"/>
    </source>
</evidence>
<evidence type="ECO:0000256" key="1">
    <source>
        <dbReference type="ARBA" id="ARBA00003898"/>
    </source>
</evidence>
<dbReference type="InterPro" id="IPR031309">
    <property type="entry name" value="Ribosomal_uL5_C"/>
</dbReference>
<evidence type="ECO:0000259" key="8">
    <source>
        <dbReference type="Pfam" id="PF00281"/>
    </source>
</evidence>
<protein>
    <recommendedName>
        <fullName evidence="6">50S ribosomal protein L5, chloroplastic</fullName>
    </recommendedName>
</protein>
<dbReference type="AlphaFoldDB" id="A0A6C0ND11"/>
<evidence type="ECO:0000256" key="6">
    <source>
        <dbReference type="ARBA" id="ARBA00035391"/>
    </source>
</evidence>
<proteinExistence type="inferred from homology"/>
<evidence type="ECO:0000256" key="5">
    <source>
        <dbReference type="ARBA" id="ARBA00023274"/>
    </source>
</evidence>
<keyword evidence="4 7" id="KW-0689">Ribosomal protein</keyword>
<dbReference type="InterPro" id="IPR031310">
    <property type="entry name" value="Ribosomal_uL5_N"/>
</dbReference>
<dbReference type="PANTHER" id="PTHR11994">
    <property type="entry name" value="60S RIBOSOMAL PROTEIN L11-RELATED"/>
    <property type="match status" value="1"/>
</dbReference>
<name>A0A6C0ND11_PLAVT</name>
<dbReference type="Pfam" id="PF00673">
    <property type="entry name" value="Ribosomal_L5_C"/>
    <property type="match status" value="1"/>
</dbReference>
<comment type="function">
    <text evidence="1">Binds 5S rRNA, forms part of the central protuberance of the 50S subunit.</text>
</comment>
<sequence>MKTNLQNHYQNVIIYNLLTKLNFQNVFKIPKITKICLNIGFKDTNTEKKKLINLILLLKLITNQKPIITRSKKNNIFLKIKKNSITGCKITLRKKNIFNFLEKILIFILPNLIKKNFYPTCNNKNIFNFQIKNILDFFELKTEFLKFKNIPPIDISIHTNAKTNDELFLLLNSFLIVKKN</sequence>
<dbReference type="Pfam" id="PF00281">
    <property type="entry name" value="Ribosomal_L5"/>
    <property type="match status" value="1"/>
</dbReference>
<keyword evidence="10" id="KW-0496">Mitochondrion</keyword>
<dbReference type="GO" id="GO:0003735">
    <property type="term" value="F:structural constituent of ribosome"/>
    <property type="evidence" value="ECO:0007669"/>
    <property type="project" value="InterPro"/>
</dbReference>
<evidence type="ECO:0000313" key="10">
    <source>
        <dbReference type="EMBL" id="QHW07465.1"/>
    </source>
</evidence>
<reference evidence="10" key="1">
    <citation type="submission" date="2019-06" db="EMBL/GenBank/DDBJ databases">
        <title>A high-quality grapevine downy mildew genome assembly reveals rapidly evolving and lineage-specific putative host adaptation genes.</title>
        <authorList>
            <person name="Mazet I.D."/>
            <person name="Couture C."/>
            <person name="Gouzy J."/>
            <person name="Piron M.-C."/>
            <person name="Kuckly C."/>
            <person name="Bouchez O."/>
            <person name="Rispe C."/>
            <person name="Mestre P."/>
            <person name="Delmotte F."/>
        </authorList>
    </citation>
    <scope>NUCLEOTIDE SEQUENCE</scope>
</reference>
<dbReference type="InterPro" id="IPR002132">
    <property type="entry name" value="Ribosomal_uL5"/>
</dbReference>
<dbReference type="GeneID" id="43964517"/>
<evidence type="ECO:0000256" key="3">
    <source>
        <dbReference type="ARBA" id="ARBA00011505"/>
    </source>
</evidence>
<dbReference type="EMBL" id="MN105125">
    <property type="protein sequence ID" value="QHW07465.1"/>
    <property type="molecule type" value="Genomic_DNA"/>
</dbReference>
<feature type="domain" description="Large ribosomal subunit protein uL5 N-terminal" evidence="8">
    <location>
        <begin position="25"/>
        <end position="75"/>
    </location>
</feature>
<comment type="similarity">
    <text evidence="2 7">Belongs to the universal ribosomal protein uL5 family.</text>
</comment>
<feature type="domain" description="Large ribosomal subunit protein uL5 C-terminal" evidence="9">
    <location>
        <begin position="86"/>
        <end position="174"/>
    </location>
</feature>
<dbReference type="InterPro" id="IPR022803">
    <property type="entry name" value="Ribosomal_uL5_dom_sf"/>
</dbReference>
<accession>A0A6C0ND11</accession>
<keyword evidence="5 7" id="KW-0687">Ribonucleoprotein</keyword>
<evidence type="ECO:0000256" key="7">
    <source>
        <dbReference type="RuleBase" id="RU003930"/>
    </source>
</evidence>
<organism evidence="10">
    <name type="scientific">Plasmopara viticola</name>
    <name type="common">Downy mildew of grapevine</name>
    <name type="synonym">Botrytis viticola</name>
    <dbReference type="NCBI Taxonomy" id="143451"/>
    <lineage>
        <taxon>Eukaryota</taxon>
        <taxon>Sar</taxon>
        <taxon>Stramenopiles</taxon>
        <taxon>Oomycota</taxon>
        <taxon>Peronosporomycetes</taxon>
        <taxon>Peronosporales</taxon>
        <taxon>Peronosporaceae</taxon>
        <taxon>Plasmopara</taxon>
    </lineage>
</organism>
<dbReference type="GO" id="GO:0006412">
    <property type="term" value="P:translation"/>
    <property type="evidence" value="ECO:0007669"/>
    <property type="project" value="InterPro"/>
</dbReference>
<gene>
    <name evidence="10" type="primary">rpl5</name>
</gene>